<sequence length="351" mass="39533">MFDEFSNPSPSVVSPVPTAVARIHVDPTSSHVSTSLEHDAPSASTSSAQEQEHYPLISQGVEESLKTPYFHDYPLYETLHEDSTSQGSSLNMGSSHTPLDLLCKWTKNHPLVNVIGDPSRSVFTRKHLKIDAIFLLSQEFSNGAVDLTLFTKKPGRDILLTRPRIYSVQLYMCARYQAKPVKKHLHAIKRIFRYLKGTIDMGLDDCFSVTGYNRNGTEVGGYGENRATFARFVTRVLPYPHMHQELILEPGTHAYQLLGDDWNRLVEALVLEDVVFQGAATSRRQQLQLSYFEQQTLKKYCDLILCLLVVKQNNELLMKNHESRPTGSAPLPEANVVTYQSRGRGRGLDRG</sequence>
<organism evidence="2">
    <name type="scientific">Tanacetum cinerariifolium</name>
    <name type="common">Dalmatian daisy</name>
    <name type="synonym">Chrysanthemum cinerariifolium</name>
    <dbReference type="NCBI Taxonomy" id="118510"/>
    <lineage>
        <taxon>Eukaryota</taxon>
        <taxon>Viridiplantae</taxon>
        <taxon>Streptophyta</taxon>
        <taxon>Embryophyta</taxon>
        <taxon>Tracheophyta</taxon>
        <taxon>Spermatophyta</taxon>
        <taxon>Magnoliopsida</taxon>
        <taxon>eudicotyledons</taxon>
        <taxon>Gunneridae</taxon>
        <taxon>Pentapetalae</taxon>
        <taxon>asterids</taxon>
        <taxon>campanulids</taxon>
        <taxon>Asterales</taxon>
        <taxon>Asteraceae</taxon>
        <taxon>Asteroideae</taxon>
        <taxon>Anthemideae</taxon>
        <taxon>Anthemidinae</taxon>
        <taxon>Tanacetum</taxon>
    </lineage>
</organism>
<dbReference type="PANTHER" id="PTHR33325">
    <property type="entry name" value="ZINC FINGER, CCHC-TYPE-RELATED"/>
    <property type="match status" value="1"/>
</dbReference>
<dbReference type="PANTHER" id="PTHR33325:SF11">
    <property type="entry name" value="COLD SHOCK DOMAIN-CONTAINING PROTEIN 4-LIKE"/>
    <property type="match status" value="1"/>
</dbReference>
<name>A0A699H9Q7_TANCI</name>
<evidence type="ECO:0000313" key="2">
    <source>
        <dbReference type="EMBL" id="GEX63243.1"/>
    </source>
</evidence>
<protein>
    <submittedName>
        <fullName evidence="2">Uncharacterized protein</fullName>
    </submittedName>
</protein>
<comment type="caution">
    <text evidence="2">The sequence shown here is derived from an EMBL/GenBank/DDBJ whole genome shotgun (WGS) entry which is preliminary data.</text>
</comment>
<gene>
    <name evidence="2" type="ORF">Tci_335218</name>
</gene>
<evidence type="ECO:0000256" key="1">
    <source>
        <dbReference type="SAM" id="MobiDB-lite"/>
    </source>
</evidence>
<reference evidence="2" key="1">
    <citation type="journal article" date="2019" name="Sci. Rep.">
        <title>Draft genome of Tanacetum cinerariifolium, the natural source of mosquito coil.</title>
        <authorList>
            <person name="Yamashiro T."/>
            <person name="Shiraishi A."/>
            <person name="Satake H."/>
            <person name="Nakayama K."/>
        </authorList>
    </citation>
    <scope>NUCLEOTIDE SEQUENCE</scope>
</reference>
<dbReference type="EMBL" id="BKCJ010120124">
    <property type="protein sequence ID" value="GEX63243.1"/>
    <property type="molecule type" value="Genomic_DNA"/>
</dbReference>
<proteinExistence type="predicted"/>
<accession>A0A699H9Q7</accession>
<feature type="region of interest" description="Disordered" evidence="1">
    <location>
        <begin position="27"/>
        <end position="52"/>
    </location>
</feature>
<dbReference type="AlphaFoldDB" id="A0A699H9Q7"/>